<gene>
    <name evidence="2" type="ORF">CK501_11320</name>
</gene>
<organism evidence="2 3">
    <name type="scientific">Halovibrio salipaludis</name>
    <dbReference type="NCBI Taxonomy" id="2032626"/>
    <lineage>
        <taxon>Bacteria</taxon>
        <taxon>Pseudomonadati</taxon>
        <taxon>Pseudomonadota</taxon>
        <taxon>Gammaproteobacteria</taxon>
        <taxon>Oceanospirillales</taxon>
        <taxon>Halomonadaceae</taxon>
        <taxon>Halovibrio</taxon>
    </lineage>
</organism>
<feature type="transmembrane region" description="Helical" evidence="1">
    <location>
        <begin position="43"/>
        <end position="64"/>
    </location>
</feature>
<keyword evidence="1" id="KW-0472">Membrane</keyword>
<evidence type="ECO:0000313" key="3">
    <source>
        <dbReference type="Proteomes" id="UP000218896"/>
    </source>
</evidence>
<accession>A0A2A2F2W6</accession>
<keyword evidence="1" id="KW-1133">Transmembrane helix</keyword>
<protein>
    <recommendedName>
        <fullName evidence="4">Iron uptake protein</fullName>
    </recommendedName>
</protein>
<reference evidence="2 3" key="1">
    <citation type="submission" date="2017-08" db="EMBL/GenBank/DDBJ databases">
        <title>Halovibrio sewagensis sp. nov., isolated from wastewater of high salinity.</title>
        <authorList>
            <person name="Dong X."/>
            <person name="Zhang G."/>
        </authorList>
    </citation>
    <scope>NUCLEOTIDE SEQUENCE [LARGE SCALE GENOMIC DNA]</scope>
    <source>
        <strain evidence="2 3">YL5-2</strain>
    </source>
</reference>
<proteinExistence type="predicted"/>
<keyword evidence="3" id="KW-1185">Reference proteome</keyword>
<evidence type="ECO:0000313" key="2">
    <source>
        <dbReference type="EMBL" id="PAU79786.1"/>
    </source>
</evidence>
<evidence type="ECO:0000256" key="1">
    <source>
        <dbReference type="SAM" id="Phobius"/>
    </source>
</evidence>
<feature type="transmembrane region" description="Helical" evidence="1">
    <location>
        <begin position="71"/>
        <end position="92"/>
    </location>
</feature>
<dbReference type="EMBL" id="NSKD01000005">
    <property type="protein sequence ID" value="PAU79786.1"/>
    <property type="molecule type" value="Genomic_DNA"/>
</dbReference>
<name>A0A2A2F2W6_9GAMM</name>
<dbReference type="AlphaFoldDB" id="A0A2A2F2W6"/>
<feature type="transmembrane region" description="Helical" evidence="1">
    <location>
        <begin position="12"/>
        <end position="37"/>
    </location>
</feature>
<keyword evidence="1" id="KW-0812">Transmembrane</keyword>
<sequence length="93" mass="9727">MAQGWLRTVQRIGLAVAGGYGFSLAAVVLLAWLLSAVLPRSEAVVLAAMLGFLVYLGVSLWAFAEQRLLTLWLVLGGGSLAAWVMVSLAPGVA</sequence>
<evidence type="ECO:0008006" key="4">
    <source>
        <dbReference type="Google" id="ProtNLM"/>
    </source>
</evidence>
<comment type="caution">
    <text evidence="2">The sequence shown here is derived from an EMBL/GenBank/DDBJ whole genome shotgun (WGS) entry which is preliminary data.</text>
</comment>
<dbReference type="Proteomes" id="UP000218896">
    <property type="component" value="Unassembled WGS sequence"/>
</dbReference>